<keyword evidence="2" id="KW-0732">Signal</keyword>
<dbReference type="PRINTS" id="PR00412">
    <property type="entry name" value="EPOXHYDRLASE"/>
</dbReference>
<proteinExistence type="predicted"/>
<dbReference type="GO" id="GO:0016787">
    <property type="term" value="F:hydrolase activity"/>
    <property type="evidence" value="ECO:0007669"/>
    <property type="project" value="UniProtKB-KW"/>
</dbReference>
<reference evidence="4 5" key="1">
    <citation type="journal article" date="2016" name="Environ. Microbiol.">
        <title>New Methyloceanibacter diversity from North Sea sediments includes methanotroph containing solely the soluble methane monooxygenase.</title>
        <authorList>
            <person name="Vekeman B."/>
            <person name="Kerckhof F.M."/>
            <person name="Cremers G."/>
            <person name="de Vos P."/>
            <person name="Vandamme P."/>
            <person name="Boon N."/>
            <person name="Op den Camp H.J."/>
            <person name="Heylen K."/>
        </authorList>
    </citation>
    <scope>NUCLEOTIDE SEQUENCE [LARGE SCALE GENOMIC DNA]</scope>
    <source>
        <strain evidence="4 5">R-67177</strain>
    </source>
</reference>
<dbReference type="InterPro" id="IPR000073">
    <property type="entry name" value="AB_hydrolase_1"/>
</dbReference>
<dbReference type="InterPro" id="IPR000639">
    <property type="entry name" value="Epox_hydrolase-like"/>
</dbReference>
<accession>A0A1E3WEA5</accession>
<feature type="chain" id="PRO_5009139258" description="AB hydrolase-1 domain-containing protein" evidence="2">
    <location>
        <begin position="24"/>
        <end position="447"/>
    </location>
</feature>
<evidence type="ECO:0000313" key="4">
    <source>
        <dbReference type="EMBL" id="ODS04149.1"/>
    </source>
</evidence>
<dbReference type="EMBL" id="LPWD01000007">
    <property type="protein sequence ID" value="ODS04149.1"/>
    <property type="molecule type" value="Genomic_DNA"/>
</dbReference>
<feature type="signal peptide" evidence="2">
    <location>
        <begin position="1"/>
        <end position="23"/>
    </location>
</feature>
<comment type="caution">
    <text evidence="4">The sequence shown here is derived from an EMBL/GenBank/DDBJ whole genome shotgun (WGS) entry which is preliminary data.</text>
</comment>
<protein>
    <recommendedName>
        <fullName evidence="3">AB hydrolase-1 domain-containing protein</fullName>
    </recommendedName>
</protein>
<name>A0A1E3WEA5_9HYPH</name>
<evidence type="ECO:0000259" key="3">
    <source>
        <dbReference type="Pfam" id="PF00561"/>
    </source>
</evidence>
<dbReference type="Proteomes" id="UP000095042">
    <property type="component" value="Unassembled WGS sequence"/>
</dbReference>
<dbReference type="RefSeq" id="WP_069622641.1">
    <property type="nucleotide sequence ID" value="NZ_LPWD01000007.1"/>
</dbReference>
<organism evidence="4 5">
    <name type="scientific">Methyloceanibacter marginalis</name>
    <dbReference type="NCBI Taxonomy" id="1774971"/>
    <lineage>
        <taxon>Bacteria</taxon>
        <taxon>Pseudomonadati</taxon>
        <taxon>Pseudomonadota</taxon>
        <taxon>Alphaproteobacteria</taxon>
        <taxon>Hyphomicrobiales</taxon>
        <taxon>Hyphomicrobiaceae</taxon>
        <taxon>Methyloceanibacter</taxon>
    </lineage>
</organism>
<evidence type="ECO:0000256" key="1">
    <source>
        <dbReference type="ARBA" id="ARBA00022801"/>
    </source>
</evidence>
<dbReference type="AlphaFoldDB" id="A0A1E3WEA5"/>
<gene>
    <name evidence="4" type="ORF">AUC71_05535</name>
</gene>
<dbReference type="SUPFAM" id="SSF53474">
    <property type="entry name" value="alpha/beta-Hydrolases"/>
    <property type="match status" value="1"/>
</dbReference>
<dbReference type="Gene3D" id="3.40.50.1820">
    <property type="entry name" value="alpha/beta hydrolase"/>
    <property type="match status" value="1"/>
</dbReference>
<dbReference type="Pfam" id="PF00561">
    <property type="entry name" value="Abhydrolase_1"/>
    <property type="match status" value="1"/>
</dbReference>
<keyword evidence="1" id="KW-0378">Hydrolase</keyword>
<dbReference type="PANTHER" id="PTHR43329">
    <property type="entry name" value="EPOXIDE HYDROLASE"/>
    <property type="match status" value="1"/>
</dbReference>
<evidence type="ECO:0000256" key="2">
    <source>
        <dbReference type="SAM" id="SignalP"/>
    </source>
</evidence>
<keyword evidence="5" id="KW-1185">Reference proteome</keyword>
<dbReference type="InterPro" id="IPR029058">
    <property type="entry name" value="AB_hydrolase_fold"/>
</dbReference>
<evidence type="ECO:0000313" key="5">
    <source>
        <dbReference type="Proteomes" id="UP000095042"/>
    </source>
</evidence>
<feature type="domain" description="AB hydrolase-1" evidence="3">
    <location>
        <begin position="79"/>
        <end position="314"/>
    </location>
</feature>
<dbReference type="OrthoDB" id="9812774at2"/>
<dbReference type="PRINTS" id="PR00111">
    <property type="entry name" value="ABHYDROLASE"/>
</dbReference>
<sequence length="447" mass="49965">MKRIKQLWLVLAIFMLPMTAAFAIDRLLLAPNCPDCHAEMTEQLPLFDGTQDGLVRIRANSMEFRARAAGFGNPQGEGVILLHGFPATSIMWETLLDTLGKAGYRAIAYDQRGYSPGARPPAQNDYTKTKIATDVLAVADAAGFERFHVIGHDFGGAIAWTVADRYPERVLSLTSLSMPHPSALAYALAEPDSQLRLSSYMVFYRLPVLPELVLGFNQASFLEYLKWQDHPPEQIEEYERVFGEPGTLHAALNWYRAFEFRSLDPVGKIRPPTLFIWGREDGAFGRVAATETVNYMDGPYRLHTVEAGHNLMLEVPEIVTEDVLAHLNTADKVSEQWVAALAETPQEDGSACDQSRPQCLRISLTPDGHTLRIRNRCDETYKGVVRVSCSQWAPDAAMEYRFSLGAMAEMTQESTGLSNGDCYYRHRLCAKEAEDGKHRPASLIPFF</sequence>